<protein>
    <submittedName>
        <fullName evidence="2">Uncharacterized protein</fullName>
    </submittedName>
</protein>
<feature type="region of interest" description="Disordered" evidence="1">
    <location>
        <begin position="1"/>
        <end position="27"/>
    </location>
</feature>
<gene>
    <name evidence="2" type="ORF">XNOV1_A024475</name>
</gene>
<reference evidence="2" key="1">
    <citation type="submission" date="2023-08" db="EMBL/GenBank/DDBJ databases">
        <authorList>
            <person name="Alioto T."/>
            <person name="Alioto T."/>
            <person name="Gomez Garrido J."/>
        </authorList>
    </citation>
    <scope>NUCLEOTIDE SEQUENCE</scope>
</reference>
<proteinExistence type="predicted"/>
<accession>A0AAV1GDB9</accession>
<evidence type="ECO:0000256" key="1">
    <source>
        <dbReference type="SAM" id="MobiDB-lite"/>
    </source>
</evidence>
<evidence type="ECO:0000313" key="2">
    <source>
        <dbReference type="EMBL" id="CAJ1071059.1"/>
    </source>
</evidence>
<name>A0AAV1GDB9_XYRNO</name>
<sequence>MMTTTTNMNQRALQRTDGPSTADTCMQMDSKPSSRLCWFSGRMHGALSSAQFRPHLESALQTRSTRLIMEFSMTDVTTLGFRVSLESTSGRVEINVTQTQRGLHPEHQKNMAAIFGEVLLRGGDLI</sequence>
<feature type="compositionally biased region" description="Polar residues" evidence="1">
    <location>
        <begin position="1"/>
        <end position="24"/>
    </location>
</feature>
<dbReference type="EMBL" id="OY660876">
    <property type="protein sequence ID" value="CAJ1071059.1"/>
    <property type="molecule type" value="Genomic_DNA"/>
</dbReference>
<organism evidence="2 3">
    <name type="scientific">Xyrichtys novacula</name>
    <name type="common">Pearly razorfish</name>
    <name type="synonym">Hemipteronotus novacula</name>
    <dbReference type="NCBI Taxonomy" id="13765"/>
    <lineage>
        <taxon>Eukaryota</taxon>
        <taxon>Metazoa</taxon>
        <taxon>Chordata</taxon>
        <taxon>Craniata</taxon>
        <taxon>Vertebrata</taxon>
        <taxon>Euteleostomi</taxon>
        <taxon>Actinopterygii</taxon>
        <taxon>Neopterygii</taxon>
        <taxon>Teleostei</taxon>
        <taxon>Neoteleostei</taxon>
        <taxon>Acanthomorphata</taxon>
        <taxon>Eupercaria</taxon>
        <taxon>Labriformes</taxon>
        <taxon>Labridae</taxon>
        <taxon>Xyrichtys</taxon>
    </lineage>
</organism>
<keyword evidence="3" id="KW-1185">Reference proteome</keyword>
<dbReference type="AlphaFoldDB" id="A0AAV1GDB9"/>
<evidence type="ECO:0000313" key="3">
    <source>
        <dbReference type="Proteomes" id="UP001178508"/>
    </source>
</evidence>
<dbReference type="Proteomes" id="UP001178508">
    <property type="component" value="Chromosome 13"/>
</dbReference>